<dbReference type="AlphaFoldDB" id="A0A7G1G2H2"/>
<evidence type="ECO:0000259" key="3">
    <source>
        <dbReference type="Pfam" id="PF02719"/>
    </source>
</evidence>
<comment type="similarity">
    <text evidence="1">Belongs to the polysaccharide synthase family.</text>
</comment>
<feature type="transmembrane region" description="Helical" evidence="2">
    <location>
        <begin position="71"/>
        <end position="91"/>
    </location>
</feature>
<dbReference type="CDD" id="cd05237">
    <property type="entry name" value="UDP_invert_4-6DH_SDR_e"/>
    <property type="match status" value="1"/>
</dbReference>
<evidence type="ECO:0000256" key="1">
    <source>
        <dbReference type="ARBA" id="ARBA00007430"/>
    </source>
</evidence>
<dbReference type="SUPFAM" id="SSF51735">
    <property type="entry name" value="NAD(P)-binding Rossmann-fold domains"/>
    <property type="match status" value="2"/>
</dbReference>
<dbReference type="InterPro" id="IPR051203">
    <property type="entry name" value="Polysaccharide_Synthase-Rel"/>
</dbReference>
<evidence type="ECO:0000313" key="4">
    <source>
        <dbReference type="EMBL" id="BBE30550.1"/>
    </source>
</evidence>
<dbReference type="Proteomes" id="UP000516361">
    <property type="component" value="Chromosome"/>
</dbReference>
<dbReference type="InterPro" id="IPR003869">
    <property type="entry name" value="Polysac_CapD-like"/>
</dbReference>
<dbReference type="KEGG" id="ocy:OSSY52_06910"/>
<gene>
    <name evidence="4" type="ORF">OSSY52_06910</name>
</gene>
<dbReference type="Pfam" id="PF13727">
    <property type="entry name" value="CoA_binding_3"/>
    <property type="match status" value="1"/>
</dbReference>
<dbReference type="Pfam" id="PF02719">
    <property type="entry name" value="Polysacc_synt_2"/>
    <property type="match status" value="1"/>
</dbReference>
<dbReference type="InterPro" id="IPR036291">
    <property type="entry name" value="NAD(P)-bd_dom_sf"/>
</dbReference>
<keyword evidence="2" id="KW-0812">Transmembrane</keyword>
<dbReference type="EMBL" id="AP018712">
    <property type="protein sequence ID" value="BBE30550.1"/>
    <property type="molecule type" value="Genomic_DNA"/>
</dbReference>
<name>A0A7G1G2H2_9BACT</name>
<accession>A0A7G1G2H2</accession>
<feature type="transmembrane region" description="Helical" evidence="2">
    <location>
        <begin position="9"/>
        <end position="29"/>
    </location>
</feature>
<organism evidence="4 5">
    <name type="scientific">Tepiditoga spiralis</name>
    <dbReference type="NCBI Taxonomy" id="2108365"/>
    <lineage>
        <taxon>Bacteria</taxon>
        <taxon>Thermotogati</taxon>
        <taxon>Thermotogota</taxon>
        <taxon>Thermotogae</taxon>
        <taxon>Petrotogales</taxon>
        <taxon>Petrotogaceae</taxon>
        <taxon>Tepiditoga</taxon>
    </lineage>
</organism>
<sequence length="616" mass="70742">MKYLTRRKIILSLVDISIFFISYILSLVLRFQFNMNEMDKYFSSILILPFIMILVYYLFGVYNSIWRFAKLTDLMVVFNSSIIGFLSSFVFVELLRRYVTDFFLLPFSISAMTALIGTFLIVWSRIFWFAKSNGYFKKKNISSKNILIIGAGEAGTEILNEFERHPEFGIVRGFLDDDKNKIGRSIHGYRVYDDTSNIMKYVKELEINEIIISIPSASSKEIKQIFNKIDNKKVLVKTLPSFYEILSNKLSLGFLRDVEISDLLGRKEVNVDFNQIKEYINKKNILITGAGGSIGSEICRQVCALNPKTLYILGRGENSIFKIKRELVERFPELKIEDIICDITNKERMESVFKKFKFDVVFHAAAHKHVFLMEENPTEAFRVNSLGTYELAKLADKYDVKKFIFISTDKAINPTSIMGTSKRFGEILIKSVAKNSKTNFGIVRFGNVLGSRGSVVPIFKEQIKKGGPVTVTHPKMKRYFMTIPEAVALVIQSGNFAKNGEVFVLDMEEPVLIDHLARELIRLSGYVPDQDIEIVYTGTKPGEKLYEELFLNEEDYEKTQNKRIYIARNSTVLKDTEGLVIELLKSIKNDDLDMLQTLIKKYIPDSTAVIRKNIAR</sequence>
<protein>
    <submittedName>
        <fullName evidence="4">LPS biosynthesis protein</fullName>
    </submittedName>
</protein>
<dbReference type="FunCoup" id="A0A7G1G2H2">
    <property type="interactions" value="60"/>
</dbReference>
<keyword evidence="5" id="KW-1185">Reference proteome</keyword>
<dbReference type="RefSeq" id="WP_190615633.1">
    <property type="nucleotide sequence ID" value="NZ_AP018712.1"/>
</dbReference>
<keyword evidence="2" id="KW-1133">Transmembrane helix</keyword>
<dbReference type="PANTHER" id="PTHR43318">
    <property type="entry name" value="UDP-N-ACETYLGLUCOSAMINE 4,6-DEHYDRATASE"/>
    <property type="match status" value="1"/>
</dbReference>
<dbReference type="PANTHER" id="PTHR43318:SF1">
    <property type="entry name" value="POLYSACCHARIDE BIOSYNTHESIS PROTEIN EPSC-RELATED"/>
    <property type="match status" value="1"/>
</dbReference>
<keyword evidence="2" id="KW-0472">Membrane</keyword>
<feature type="domain" description="Polysaccharide biosynthesis protein CapD-like" evidence="3">
    <location>
        <begin position="285"/>
        <end position="568"/>
    </location>
</feature>
<evidence type="ECO:0000256" key="2">
    <source>
        <dbReference type="SAM" id="Phobius"/>
    </source>
</evidence>
<feature type="transmembrane region" description="Helical" evidence="2">
    <location>
        <begin position="41"/>
        <end position="59"/>
    </location>
</feature>
<dbReference type="InParanoid" id="A0A7G1G2H2"/>
<reference evidence="4 5" key="1">
    <citation type="submission" date="2018-06" db="EMBL/GenBank/DDBJ databases">
        <title>Genome sequencing of Oceanotoga sp. sy52.</title>
        <authorList>
            <person name="Mori K."/>
        </authorList>
    </citation>
    <scope>NUCLEOTIDE SEQUENCE [LARGE SCALE GENOMIC DNA]</scope>
    <source>
        <strain evidence="5">sy52</strain>
    </source>
</reference>
<dbReference type="Gene3D" id="3.40.50.720">
    <property type="entry name" value="NAD(P)-binding Rossmann-like Domain"/>
    <property type="match status" value="2"/>
</dbReference>
<proteinExistence type="inferred from homology"/>
<feature type="transmembrane region" description="Helical" evidence="2">
    <location>
        <begin position="103"/>
        <end position="128"/>
    </location>
</feature>
<evidence type="ECO:0000313" key="5">
    <source>
        <dbReference type="Proteomes" id="UP000516361"/>
    </source>
</evidence>